<protein>
    <submittedName>
        <fullName evidence="1">Uncharacterized protein</fullName>
    </submittedName>
</protein>
<evidence type="ECO:0000313" key="1">
    <source>
        <dbReference type="EMBL" id="EZA49420.1"/>
    </source>
</evidence>
<dbReference type="Proteomes" id="UP000053097">
    <property type="component" value="Unassembled WGS sequence"/>
</dbReference>
<proteinExistence type="predicted"/>
<gene>
    <name evidence="1" type="ORF">X777_11918</name>
</gene>
<dbReference type="AlphaFoldDB" id="A0A026W0E9"/>
<name>A0A026W0E9_OOCBI</name>
<reference evidence="1 2" key="1">
    <citation type="journal article" date="2014" name="Curr. Biol.">
        <title>The genome of the clonal raider ant Cerapachys biroi.</title>
        <authorList>
            <person name="Oxley P.R."/>
            <person name="Ji L."/>
            <person name="Fetter-Pruneda I."/>
            <person name="McKenzie S.K."/>
            <person name="Li C."/>
            <person name="Hu H."/>
            <person name="Zhang G."/>
            <person name="Kronauer D.J."/>
        </authorList>
    </citation>
    <scope>NUCLEOTIDE SEQUENCE [LARGE SCALE GENOMIC DNA]</scope>
</reference>
<evidence type="ECO:0000313" key="2">
    <source>
        <dbReference type="Proteomes" id="UP000053097"/>
    </source>
</evidence>
<accession>A0A026W0E9</accession>
<organism evidence="1 2">
    <name type="scientific">Ooceraea biroi</name>
    <name type="common">Clonal raider ant</name>
    <name type="synonym">Cerapachys biroi</name>
    <dbReference type="NCBI Taxonomy" id="2015173"/>
    <lineage>
        <taxon>Eukaryota</taxon>
        <taxon>Metazoa</taxon>
        <taxon>Ecdysozoa</taxon>
        <taxon>Arthropoda</taxon>
        <taxon>Hexapoda</taxon>
        <taxon>Insecta</taxon>
        <taxon>Pterygota</taxon>
        <taxon>Neoptera</taxon>
        <taxon>Endopterygota</taxon>
        <taxon>Hymenoptera</taxon>
        <taxon>Apocrita</taxon>
        <taxon>Aculeata</taxon>
        <taxon>Formicoidea</taxon>
        <taxon>Formicidae</taxon>
        <taxon>Dorylinae</taxon>
        <taxon>Ooceraea</taxon>
    </lineage>
</organism>
<sequence length="51" mass="6320">MEIKLRRTWICIPTRQLCLESEKASEFLRVYPYYHNQIVEYVYSFFVNRVS</sequence>
<dbReference type="EMBL" id="KK107519">
    <property type="protein sequence ID" value="EZA49420.1"/>
    <property type="molecule type" value="Genomic_DNA"/>
</dbReference>
<keyword evidence="2" id="KW-1185">Reference proteome</keyword>